<keyword evidence="1" id="KW-0812">Transmembrane</keyword>
<evidence type="ECO:0008006" key="4">
    <source>
        <dbReference type="Google" id="ProtNLM"/>
    </source>
</evidence>
<feature type="transmembrane region" description="Helical" evidence="1">
    <location>
        <begin position="66"/>
        <end position="87"/>
    </location>
</feature>
<accession>A0A3E0WW54</accession>
<organism evidence="2 3">
    <name type="scientific">Alkalilimnicola ehrlichii</name>
    <dbReference type="NCBI Taxonomy" id="351052"/>
    <lineage>
        <taxon>Bacteria</taxon>
        <taxon>Pseudomonadati</taxon>
        <taxon>Pseudomonadota</taxon>
        <taxon>Gammaproteobacteria</taxon>
        <taxon>Chromatiales</taxon>
        <taxon>Ectothiorhodospiraceae</taxon>
        <taxon>Alkalilimnicola</taxon>
    </lineage>
</organism>
<dbReference type="Proteomes" id="UP000256763">
    <property type="component" value="Unassembled WGS sequence"/>
</dbReference>
<sequence>MKPWRRLKRELKVIRLGKPGMRFAHHYHRHQRRQEPRWRATLLVGLGFLLTTIGAILGFAPGAPGIVFGLPGLAILSARLRFAAHLLDRMEILLRKLITPVRRA</sequence>
<evidence type="ECO:0000256" key="1">
    <source>
        <dbReference type="SAM" id="Phobius"/>
    </source>
</evidence>
<dbReference type="RefSeq" id="WP_116347816.1">
    <property type="nucleotide sequence ID" value="NZ_NFZW01000009.1"/>
</dbReference>
<keyword evidence="3" id="KW-1185">Reference proteome</keyword>
<protein>
    <recommendedName>
        <fullName evidence="4">Transmembrane protein (PGPGW)</fullName>
    </recommendedName>
</protein>
<name>A0A3E0WW54_9GAMM</name>
<dbReference type="AlphaFoldDB" id="A0A3E0WW54"/>
<keyword evidence="1" id="KW-0472">Membrane</keyword>
<gene>
    <name evidence="2" type="ORF">CAL65_10550</name>
</gene>
<feature type="transmembrane region" description="Helical" evidence="1">
    <location>
        <begin position="40"/>
        <end position="60"/>
    </location>
</feature>
<proteinExistence type="predicted"/>
<reference evidence="3" key="1">
    <citation type="submission" date="2017-05" db="EMBL/GenBank/DDBJ databases">
        <authorList>
            <person name="Sharma S."/>
            <person name="Sidhu C."/>
            <person name="Pinnaka A.K."/>
        </authorList>
    </citation>
    <scope>NUCLEOTIDE SEQUENCE [LARGE SCALE GENOMIC DNA]</scope>
    <source>
        <strain evidence="3">AK93</strain>
    </source>
</reference>
<keyword evidence="1" id="KW-1133">Transmembrane helix</keyword>
<comment type="caution">
    <text evidence="2">The sequence shown here is derived from an EMBL/GenBank/DDBJ whole genome shotgun (WGS) entry which is preliminary data.</text>
</comment>
<evidence type="ECO:0000313" key="2">
    <source>
        <dbReference type="EMBL" id="RFA36413.1"/>
    </source>
</evidence>
<dbReference type="EMBL" id="NFZW01000009">
    <property type="protein sequence ID" value="RFA36413.1"/>
    <property type="molecule type" value="Genomic_DNA"/>
</dbReference>
<evidence type="ECO:0000313" key="3">
    <source>
        <dbReference type="Proteomes" id="UP000256763"/>
    </source>
</evidence>